<feature type="transmembrane region" description="Helical" evidence="10">
    <location>
        <begin position="432"/>
        <end position="451"/>
    </location>
</feature>
<dbReference type="AlphaFoldDB" id="A0A1D9G7R2"/>
<evidence type="ECO:0000256" key="6">
    <source>
        <dbReference type="ARBA" id="ARBA00022989"/>
    </source>
</evidence>
<feature type="transmembrane region" description="Helical" evidence="10">
    <location>
        <begin position="12"/>
        <end position="35"/>
    </location>
</feature>
<comment type="subcellular location">
    <subcellularLocation>
        <location evidence="1">Cell membrane</location>
        <topology evidence="1">Multi-pass membrane protein</topology>
    </subcellularLocation>
</comment>
<dbReference type="PIRSF" id="PIRSF500217">
    <property type="entry name" value="AlgI"/>
    <property type="match status" value="1"/>
</dbReference>
<feature type="transmembrane region" description="Helical" evidence="10">
    <location>
        <begin position="55"/>
        <end position="77"/>
    </location>
</feature>
<dbReference type="EMBL" id="CP017708">
    <property type="protein sequence ID" value="AOY83686.1"/>
    <property type="molecule type" value="Genomic_DNA"/>
</dbReference>
<evidence type="ECO:0000256" key="9">
    <source>
        <dbReference type="PIRNR" id="PIRNR016636"/>
    </source>
</evidence>
<dbReference type="GO" id="GO:0016746">
    <property type="term" value="F:acyltransferase activity"/>
    <property type="evidence" value="ECO:0007669"/>
    <property type="project" value="UniProtKB-KW"/>
</dbReference>
<keyword evidence="5 10" id="KW-0812">Transmembrane</keyword>
<gene>
    <name evidence="11" type="ORF">BJP36_30995</name>
</gene>
<dbReference type="PANTHER" id="PTHR13285">
    <property type="entry name" value="ACYLTRANSFERASE"/>
    <property type="match status" value="1"/>
</dbReference>
<feature type="transmembrane region" description="Helical" evidence="10">
    <location>
        <begin position="222"/>
        <end position="239"/>
    </location>
</feature>
<dbReference type="InterPro" id="IPR051085">
    <property type="entry name" value="MB_O-acyltransferase"/>
</dbReference>
<evidence type="ECO:0000256" key="1">
    <source>
        <dbReference type="ARBA" id="ARBA00004651"/>
    </source>
</evidence>
<keyword evidence="6 10" id="KW-1133">Transmembrane helix</keyword>
<evidence type="ECO:0000256" key="7">
    <source>
        <dbReference type="ARBA" id="ARBA00023136"/>
    </source>
</evidence>
<keyword evidence="7 9" id="KW-0472">Membrane</keyword>
<feature type="transmembrane region" description="Helical" evidence="10">
    <location>
        <begin position="534"/>
        <end position="552"/>
    </location>
</feature>
<keyword evidence="4 9" id="KW-0808">Transferase</keyword>
<dbReference type="InterPro" id="IPR028362">
    <property type="entry name" value="AlgI"/>
</dbReference>
<evidence type="ECO:0000256" key="10">
    <source>
        <dbReference type="SAM" id="Phobius"/>
    </source>
</evidence>
<dbReference type="PANTHER" id="PTHR13285:SF23">
    <property type="entry name" value="TEICHOIC ACID D-ALANYLTRANSFERASE"/>
    <property type="match status" value="1"/>
</dbReference>
<feature type="transmembrane region" description="Helical" evidence="10">
    <location>
        <begin position="153"/>
        <end position="172"/>
    </location>
</feature>
<comment type="similarity">
    <text evidence="2 9">Belongs to the membrane-bound acyltransferase family.</text>
</comment>
<evidence type="ECO:0000256" key="3">
    <source>
        <dbReference type="ARBA" id="ARBA00022475"/>
    </source>
</evidence>
<evidence type="ECO:0000256" key="5">
    <source>
        <dbReference type="ARBA" id="ARBA00022692"/>
    </source>
</evidence>
<evidence type="ECO:0000256" key="2">
    <source>
        <dbReference type="ARBA" id="ARBA00010323"/>
    </source>
</evidence>
<reference evidence="12" key="1">
    <citation type="submission" date="2016-10" db="EMBL/GenBank/DDBJ databases">
        <title>Comparative genomics uncovers the prolific and rare metabolic potential of the cyanobacterial genus Moorea.</title>
        <authorList>
            <person name="Leao T."/>
            <person name="Castelao G."/>
            <person name="Korobeynikov A."/>
            <person name="Monroe E.A."/>
            <person name="Podell S."/>
            <person name="Glukhov E."/>
            <person name="Allen E."/>
            <person name="Gerwick W.H."/>
            <person name="Gerwick L."/>
        </authorList>
    </citation>
    <scope>NUCLEOTIDE SEQUENCE [LARGE SCALE GENOMIC DNA]</scope>
    <source>
        <strain evidence="12">JHB</strain>
    </source>
</reference>
<protein>
    <submittedName>
        <fullName evidence="11">MBOAT family protein</fullName>
    </submittedName>
</protein>
<dbReference type="Pfam" id="PF03062">
    <property type="entry name" value="MBOAT"/>
    <property type="match status" value="1"/>
</dbReference>
<evidence type="ECO:0000256" key="4">
    <source>
        <dbReference type="ARBA" id="ARBA00022679"/>
    </source>
</evidence>
<keyword evidence="8 9" id="KW-0012">Acyltransferase</keyword>
<dbReference type="Proteomes" id="UP000176944">
    <property type="component" value="Chromosome"/>
</dbReference>
<feature type="transmembrane region" description="Helical" evidence="10">
    <location>
        <begin position="388"/>
        <end position="412"/>
    </location>
</feature>
<accession>A0A1D9G7R2</accession>
<dbReference type="PIRSF" id="PIRSF016636">
    <property type="entry name" value="AlgI_DltB"/>
    <property type="match status" value="1"/>
</dbReference>
<sequence>MLAFPTYRESSTVLFNSYAFIFGFLPITLVVFFGLSRFRVVKTTWVWMTLASLFFYGYWKIAYLPLLLISISGNYVIGKQIEKLVILLEEGSGEDSPAPTTVKNISLSFRGRGEGEGENLSVLSPIDKNNNHKNNNISNLVSTVVSYKQQTQLLLWIGICFNLAILGYFKYANFFVDSLNHILGTNITIPTILLPLAISFYSFTQIAYIVDAYRGETKKCRYNFMTYSLFVSFFPQLIAGPILRYDELLPQFEKLRNSLFSWKNMGMGLSLFILGLGKKVAIADNLSPWVATIFNNSDQLSFVEAWVGALSYTFQLYFDFSGYSDMAIGLGLITNIRLPINFNSPYKATSISDFWRRWHITLSNFLRDYLYIPLGGNRRGRLRQYGNLLATMLLGGLWHGAGWTFVIWGGLHGLFLVINHRWRQMKLSMPKILAWMLTFLAVVSTWVLFRATSISDGLGILQAMVGLKGVILPTTYQNTLGWLTPLGIQFQEWQDMSLLPPIGLEKTFMVLFGLILGVTFLPNTQQIMKHFKPSWYWATAIGLIATFCLLSLNRVSEFLYFQF</sequence>
<dbReference type="InterPro" id="IPR024194">
    <property type="entry name" value="Ac/AlaTfrase_AlgI/DltB"/>
</dbReference>
<dbReference type="InterPro" id="IPR004299">
    <property type="entry name" value="MBOAT_fam"/>
</dbReference>
<proteinExistence type="inferred from homology"/>
<feature type="transmembrane region" description="Helical" evidence="10">
    <location>
        <begin position="502"/>
        <end position="522"/>
    </location>
</feature>
<dbReference type="GO" id="GO:0042121">
    <property type="term" value="P:alginic acid biosynthetic process"/>
    <property type="evidence" value="ECO:0007669"/>
    <property type="project" value="InterPro"/>
</dbReference>
<organism evidence="11 12">
    <name type="scientific">Moorena producens (strain JHB)</name>
    <dbReference type="NCBI Taxonomy" id="1454205"/>
    <lineage>
        <taxon>Bacteria</taxon>
        <taxon>Bacillati</taxon>
        <taxon>Cyanobacteriota</taxon>
        <taxon>Cyanophyceae</taxon>
        <taxon>Coleofasciculales</taxon>
        <taxon>Coleofasciculaceae</taxon>
        <taxon>Moorena</taxon>
    </lineage>
</organism>
<evidence type="ECO:0000313" key="11">
    <source>
        <dbReference type="EMBL" id="AOY83686.1"/>
    </source>
</evidence>
<keyword evidence="3 9" id="KW-1003">Cell membrane</keyword>
<name>A0A1D9G7R2_MOOP1</name>
<dbReference type="GO" id="GO:0005886">
    <property type="term" value="C:plasma membrane"/>
    <property type="evidence" value="ECO:0007669"/>
    <property type="project" value="UniProtKB-SubCell"/>
</dbReference>
<evidence type="ECO:0000256" key="8">
    <source>
        <dbReference type="ARBA" id="ARBA00023315"/>
    </source>
</evidence>
<evidence type="ECO:0000313" key="12">
    <source>
        <dbReference type="Proteomes" id="UP000176944"/>
    </source>
</evidence>
<feature type="transmembrane region" description="Helical" evidence="10">
    <location>
        <begin position="192"/>
        <end position="210"/>
    </location>
</feature>